<feature type="region of interest" description="Disordered" evidence="1">
    <location>
        <begin position="162"/>
        <end position="185"/>
    </location>
</feature>
<dbReference type="Proteomes" id="UP000663853">
    <property type="component" value="Unassembled WGS sequence"/>
</dbReference>
<gene>
    <name evidence="3" type="ORF">RDB_LOCUS155196</name>
</gene>
<protein>
    <recommendedName>
        <fullName evidence="2">DUF2423 domain-containing protein</fullName>
    </recommendedName>
</protein>
<evidence type="ECO:0000313" key="4">
    <source>
        <dbReference type="Proteomes" id="UP000663853"/>
    </source>
</evidence>
<evidence type="ECO:0000313" key="3">
    <source>
        <dbReference type="EMBL" id="CAE6524051.1"/>
    </source>
</evidence>
<proteinExistence type="predicted"/>
<evidence type="ECO:0000259" key="2">
    <source>
        <dbReference type="Pfam" id="PF10338"/>
    </source>
</evidence>
<organism evidence="3 4">
    <name type="scientific">Rhizoctonia solani</name>
    <dbReference type="NCBI Taxonomy" id="456999"/>
    <lineage>
        <taxon>Eukaryota</taxon>
        <taxon>Fungi</taxon>
        <taxon>Dikarya</taxon>
        <taxon>Basidiomycota</taxon>
        <taxon>Agaricomycotina</taxon>
        <taxon>Agaricomycetes</taxon>
        <taxon>Cantharellales</taxon>
        <taxon>Ceratobasidiaceae</taxon>
        <taxon>Rhizoctonia</taxon>
    </lineage>
</organism>
<dbReference type="Pfam" id="PF10338">
    <property type="entry name" value="YBL028C_N"/>
    <property type="match status" value="1"/>
</dbReference>
<sequence length="478" mass="53105">MNPYATSTATTVASEHNNIRHDLPDVIRDTMIVIAAQARDSISTIQTQATPHRAAQSVSTQTKSNLRYAPVYPLHRLMRRQQAHPYRYMPPVNAVASPIKLLSIGPANPQYQVATNGHRGPENLSNDPPSARGPIQTLPTKTNTHLDHMPRSPGLLITTKHSKQPTVAKSTLSKSKRASQRTKREEGVYAGVHAARLERLAAKLAAKISADKDGDQAMEGEDHTEQQVEGGERLSISGYWSLDSGVVEWCALRPVLDNAHKDITGGEDNLNNMKKPYEPMAHTSLNEETEDGNAEIKGPNGLVASTSLAYDGDGDVKMDELYQPINLVDGGNIKMDELCQLMVRLSIDPTEEPRESMSQPSKNPWYDRIMTWRLRVAEAEADEDDERGSPSSETELKLLAPEGLPLDDFDEWEDNPLFRSEYNDPFAQATYVPTRYLGDVRTPYDYPTLFQEDFGYGMPWSMGEVGVCTPEDKCMNGE</sequence>
<evidence type="ECO:0000256" key="1">
    <source>
        <dbReference type="SAM" id="MobiDB-lite"/>
    </source>
</evidence>
<dbReference type="AlphaFoldDB" id="A0A8H3HN18"/>
<feature type="domain" description="DUF2423" evidence="2">
    <location>
        <begin position="168"/>
        <end position="209"/>
    </location>
</feature>
<comment type="caution">
    <text evidence="3">The sequence shown here is derived from an EMBL/GenBank/DDBJ whole genome shotgun (WGS) entry which is preliminary data.</text>
</comment>
<accession>A0A8H3HN18</accession>
<dbReference type="InterPro" id="IPR019434">
    <property type="entry name" value="DUF2423"/>
</dbReference>
<reference evidence="3" key="1">
    <citation type="submission" date="2021-01" db="EMBL/GenBank/DDBJ databases">
        <authorList>
            <person name="Kaushik A."/>
        </authorList>
    </citation>
    <scope>NUCLEOTIDE SEQUENCE</scope>
    <source>
        <strain evidence="3">AG6-10EEA</strain>
    </source>
</reference>
<dbReference type="EMBL" id="CAJMXA010003890">
    <property type="protein sequence ID" value="CAE6524051.1"/>
    <property type="molecule type" value="Genomic_DNA"/>
</dbReference>
<feature type="compositionally biased region" description="Polar residues" evidence="1">
    <location>
        <begin position="164"/>
        <end position="173"/>
    </location>
</feature>
<name>A0A8H3HN18_9AGAM</name>
<feature type="region of interest" description="Disordered" evidence="1">
    <location>
        <begin position="212"/>
        <end position="231"/>
    </location>
</feature>